<organism evidence="4 7">
    <name type="scientific">Hemiselmis andersenii</name>
    <name type="common">Cryptophyte alga</name>
    <dbReference type="NCBI Taxonomy" id="464988"/>
    <lineage>
        <taxon>Eukaryota</taxon>
        <taxon>Cryptophyceae</taxon>
        <taxon>Cryptomonadales</taxon>
        <taxon>Hemiselmidaceae</taxon>
        <taxon>Hemiselmis</taxon>
    </lineage>
</organism>
<keyword evidence="3" id="KW-0687">Ribonucleoprotein</keyword>
<dbReference type="GO" id="GO:0003735">
    <property type="term" value="F:structural constituent of ribosome"/>
    <property type="evidence" value="ECO:0007669"/>
    <property type="project" value="InterPro"/>
</dbReference>
<evidence type="ECO:0000313" key="6">
    <source>
        <dbReference type="EMBL" id="CAD8969902.1"/>
    </source>
</evidence>
<dbReference type="EMBL" id="HBFK01008303">
    <property type="protein sequence ID" value="CAD8738495.1"/>
    <property type="molecule type" value="Transcribed_RNA"/>
</dbReference>
<dbReference type="PROSITE" id="PS00580">
    <property type="entry name" value="RIBOSOMAL_L32E"/>
    <property type="match status" value="1"/>
</dbReference>
<evidence type="ECO:0000256" key="2">
    <source>
        <dbReference type="ARBA" id="ARBA00022980"/>
    </source>
</evidence>
<dbReference type="PANTHER" id="PTHR23413:SF1">
    <property type="entry name" value="RIBOSOMAL PROTEIN L32"/>
    <property type="match status" value="1"/>
</dbReference>
<evidence type="ECO:0000256" key="1">
    <source>
        <dbReference type="ARBA" id="ARBA00008431"/>
    </source>
</evidence>
<evidence type="ECO:0000256" key="3">
    <source>
        <dbReference type="ARBA" id="ARBA00023274"/>
    </source>
</evidence>
<dbReference type="AlphaFoldDB" id="A9BKG8"/>
<reference evidence="5" key="2">
    <citation type="submission" date="2021-01" db="EMBL/GenBank/DDBJ databases">
        <authorList>
            <person name="Corre E."/>
            <person name="Pelletier E."/>
            <person name="Niang G."/>
            <person name="Scheremetjew M."/>
            <person name="Finn R."/>
            <person name="Kale V."/>
            <person name="Holt S."/>
            <person name="Cochrane G."/>
            <person name="Meng A."/>
            <person name="Brown T."/>
            <person name="Cohen L."/>
        </authorList>
    </citation>
    <scope>NUCLEOTIDE SEQUENCE</scope>
    <source>
        <strain evidence="5">CCMP441</strain>
        <strain evidence="6">CCMP644</strain>
    </source>
</reference>
<evidence type="ECO:0000313" key="5">
    <source>
        <dbReference type="EMBL" id="CAD8738495.1"/>
    </source>
</evidence>
<keyword evidence="2" id="KW-0689">Ribosomal protein</keyword>
<dbReference type="PANTHER" id="PTHR23413">
    <property type="entry name" value="60S RIBOSOMAL PROTEIN L32 AND DNA-DIRECTED RNA POLYMERASE II, SUBUNIT N"/>
    <property type="match status" value="1"/>
</dbReference>
<geneLocation type="nucleomorph" evidence="4"/>
<dbReference type="GO" id="GO:0006412">
    <property type="term" value="P:translation"/>
    <property type="evidence" value="ECO:0007669"/>
    <property type="project" value="InterPro"/>
</dbReference>
<dbReference type="CDD" id="cd00513">
    <property type="entry name" value="Ribosomal_L32_L32e"/>
    <property type="match status" value="1"/>
</dbReference>
<dbReference type="InterPro" id="IPR001515">
    <property type="entry name" value="Ribosomal_eL32"/>
</dbReference>
<dbReference type="SUPFAM" id="SSF52042">
    <property type="entry name" value="Ribosomal protein L32e"/>
    <property type="match status" value="1"/>
</dbReference>
<dbReference type="SMART" id="SM01393">
    <property type="entry name" value="Ribosomal_L32e"/>
    <property type="match status" value="1"/>
</dbReference>
<dbReference type="Pfam" id="PF01655">
    <property type="entry name" value="Ribosomal_L32e"/>
    <property type="match status" value="1"/>
</dbReference>
<evidence type="ECO:0000313" key="4">
    <source>
        <dbReference type="EMBL" id="ABW98001.1"/>
    </source>
</evidence>
<keyword evidence="4" id="KW-0542">Nucleomorph</keyword>
<dbReference type="EMBL" id="CP000881">
    <property type="protein sequence ID" value="ABW98001.1"/>
    <property type="molecule type" value="Genomic_DNA"/>
</dbReference>
<dbReference type="RefSeq" id="XP_001712326.1">
    <property type="nucleotide sequence ID" value="XM_001712274.1"/>
</dbReference>
<protein>
    <submittedName>
        <fullName evidence="4">Rpl32</fullName>
    </submittedName>
</protein>
<dbReference type="GeneID" id="5739626"/>
<gene>
    <name evidence="4" type="ORF">HAN_1g166</name>
    <name evidence="6" type="ORF">HAND00432_LOCUS20900</name>
    <name evidence="5" type="ORF">HAND1043_LOCUS4987</name>
</gene>
<dbReference type="InterPro" id="IPR018263">
    <property type="entry name" value="Ribosomal_eL32_CS"/>
</dbReference>
<dbReference type="InterPro" id="IPR036351">
    <property type="entry name" value="Ribosomal_eL32_sf"/>
</dbReference>
<evidence type="ECO:0000313" key="7">
    <source>
        <dbReference type="Proteomes" id="UP000243127"/>
    </source>
</evidence>
<dbReference type="Proteomes" id="UP000243127">
    <property type="component" value="Nucleomorph 1"/>
</dbReference>
<dbReference type="GO" id="GO:0022625">
    <property type="term" value="C:cytosolic large ribosomal subunit"/>
    <property type="evidence" value="ECO:0007669"/>
    <property type="project" value="TreeGrafter"/>
</dbReference>
<dbReference type="EMBL" id="HBFX01034677">
    <property type="protein sequence ID" value="CAD8969902.1"/>
    <property type="molecule type" value="Transcribed_RNA"/>
</dbReference>
<sequence length="127" mass="15005">MVKKIPVIKKKIKKFNRHHSDRYKRLKKNWRKPKGIDSCVRRRFKGRTLMPNIGYGSDKRTKNFLKNGLFKVKIENIRELKSLAMSNKKISIEISKRISSFKKKKIVDLALIMDIKINNPLILKKGD</sequence>
<proteinExistence type="inferred from homology"/>
<accession>A9BKG8</accession>
<name>A9BKG8_HEMAN</name>
<reference evidence="4 7" key="1">
    <citation type="journal article" date="2007" name="Proc. Natl. Acad. Sci. U.S.A.">
        <title>Nucleomorph genome of Hemiselmis andersenii reveals complete intron loss and compaction as a driver of protein structure and function.</title>
        <authorList>
            <person name="Lane C.E."/>
            <person name="van den Heuvel K."/>
            <person name="Kozera C."/>
            <person name="Curtis B.A."/>
            <person name="Parsons B.J."/>
            <person name="Bowman S."/>
            <person name="Archibald J.M."/>
        </authorList>
    </citation>
    <scope>NUCLEOTIDE SEQUENCE [LARGE SCALE GENOMIC DNA]</scope>
    <source>
        <strain evidence="4 7">CCMP644</strain>
    </source>
</reference>
<comment type="similarity">
    <text evidence="1">Belongs to the eukaryotic ribosomal protein eL32 family.</text>
</comment>